<feature type="region of interest" description="Disordered" evidence="4">
    <location>
        <begin position="532"/>
        <end position="551"/>
    </location>
</feature>
<keyword evidence="2" id="KW-0804">Transcription</keyword>
<evidence type="ECO:0000313" key="6">
    <source>
        <dbReference type="EMBL" id="PCH38582.1"/>
    </source>
</evidence>
<reference evidence="6 7" key="1">
    <citation type="journal article" date="2012" name="Science">
        <title>The Paleozoic origin of enzymatic lignin decomposition reconstructed from 31 fungal genomes.</title>
        <authorList>
            <person name="Floudas D."/>
            <person name="Binder M."/>
            <person name="Riley R."/>
            <person name="Barry K."/>
            <person name="Blanchette R.A."/>
            <person name="Henrissat B."/>
            <person name="Martinez A.T."/>
            <person name="Otillar R."/>
            <person name="Spatafora J.W."/>
            <person name="Yadav J.S."/>
            <person name="Aerts A."/>
            <person name="Benoit I."/>
            <person name="Boyd A."/>
            <person name="Carlson A."/>
            <person name="Copeland A."/>
            <person name="Coutinho P.M."/>
            <person name="de Vries R.P."/>
            <person name="Ferreira P."/>
            <person name="Findley K."/>
            <person name="Foster B."/>
            <person name="Gaskell J."/>
            <person name="Glotzer D."/>
            <person name="Gorecki P."/>
            <person name="Heitman J."/>
            <person name="Hesse C."/>
            <person name="Hori C."/>
            <person name="Igarashi K."/>
            <person name="Jurgens J.A."/>
            <person name="Kallen N."/>
            <person name="Kersten P."/>
            <person name="Kohler A."/>
            <person name="Kuees U."/>
            <person name="Kumar T.K.A."/>
            <person name="Kuo A."/>
            <person name="LaButti K."/>
            <person name="Larrondo L.F."/>
            <person name="Lindquist E."/>
            <person name="Ling A."/>
            <person name="Lombard V."/>
            <person name="Lucas S."/>
            <person name="Lundell T."/>
            <person name="Martin R."/>
            <person name="McLaughlin D.J."/>
            <person name="Morgenstern I."/>
            <person name="Morin E."/>
            <person name="Murat C."/>
            <person name="Nagy L.G."/>
            <person name="Nolan M."/>
            <person name="Ohm R.A."/>
            <person name="Patyshakuliyeva A."/>
            <person name="Rokas A."/>
            <person name="Ruiz-Duenas F.J."/>
            <person name="Sabat G."/>
            <person name="Salamov A."/>
            <person name="Samejima M."/>
            <person name="Schmutz J."/>
            <person name="Slot J.C."/>
            <person name="St John F."/>
            <person name="Stenlid J."/>
            <person name="Sun H."/>
            <person name="Sun S."/>
            <person name="Syed K."/>
            <person name="Tsang A."/>
            <person name="Wiebenga A."/>
            <person name="Young D."/>
            <person name="Pisabarro A."/>
            <person name="Eastwood D.C."/>
            <person name="Martin F."/>
            <person name="Cullen D."/>
            <person name="Grigoriev I.V."/>
            <person name="Hibbett D.S."/>
        </authorList>
    </citation>
    <scope>NUCLEOTIDE SEQUENCE [LARGE SCALE GENOMIC DNA]</scope>
    <source>
        <strain evidence="6 7">MD-104</strain>
    </source>
</reference>
<dbReference type="InterPro" id="IPR036910">
    <property type="entry name" value="HMG_box_dom_sf"/>
</dbReference>
<dbReference type="GO" id="GO:0005634">
    <property type="term" value="C:nucleus"/>
    <property type="evidence" value="ECO:0007669"/>
    <property type="project" value="UniProtKB-UniRule"/>
</dbReference>
<dbReference type="PANTHER" id="PTHR10270:SF161">
    <property type="entry name" value="SEX-DETERMINING REGION Y PROTEIN"/>
    <property type="match status" value="1"/>
</dbReference>
<dbReference type="Proteomes" id="UP000218811">
    <property type="component" value="Unassembled WGS sequence"/>
</dbReference>
<dbReference type="PROSITE" id="PS50118">
    <property type="entry name" value="HMG_BOX_2"/>
    <property type="match status" value="1"/>
</dbReference>
<accession>A0A2H3J8K0</accession>
<feature type="DNA-binding region" description="HMG box" evidence="3">
    <location>
        <begin position="99"/>
        <end position="165"/>
    </location>
</feature>
<dbReference type="GO" id="GO:0000978">
    <property type="term" value="F:RNA polymerase II cis-regulatory region sequence-specific DNA binding"/>
    <property type="evidence" value="ECO:0007669"/>
    <property type="project" value="TreeGrafter"/>
</dbReference>
<proteinExistence type="predicted"/>
<feature type="compositionally biased region" description="Low complexity" evidence="4">
    <location>
        <begin position="532"/>
        <end position="542"/>
    </location>
</feature>
<dbReference type="AlphaFoldDB" id="A0A2H3J8K0"/>
<dbReference type="EMBL" id="KB467942">
    <property type="protein sequence ID" value="PCH38582.1"/>
    <property type="molecule type" value="Genomic_DNA"/>
</dbReference>
<evidence type="ECO:0000256" key="3">
    <source>
        <dbReference type="PROSITE-ProRule" id="PRU00267"/>
    </source>
</evidence>
<organism evidence="6 7">
    <name type="scientific">Wolfiporia cocos (strain MD-104)</name>
    <name type="common">Brown rot fungus</name>
    <dbReference type="NCBI Taxonomy" id="742152"/>
    <lineage>
        <taxon>Eukaryota</taxon>
        <taxon>Fungi</taxon>
        <taxon>Dikarya</taxon>
        <taxon>Basidiomycota</taxon>
        <taxon>Agaricomycotina</taxon>
        <taxon>Agaricomycetes</taxon>
        <taxon>Polyporales</taxon>
        <taxon>Phaeolaceae</taxon>
        <taxon>Wolfiporia</taxon>
    </lineage>
</organism>
<evidence type="ECO:0000259" key="5">
    <source>
        <dbReference type="PROSITE" id="PS50118"/>
    </source>
</evidence>
<keyword evidence="3" id="KW-0539">Nucleus</keyword>
<dbReference type="Gene3D" id="1.10.30.10">
    <property type="entry name" value="High mobility group box domain"/>
    <property type="match status" value="1"/>
</dbReference>
<dbReference type="InterPro" id="IPR050140">
    <property type="entry name" value="SRY-related_HMG-box_TF-like"/>
</dbReference>
<dbReference type="SMART" id="SM00398">
    <property type="entry name" value="HMG"/>
    <property type="match status" value="1"/>
</dbReference>
<protein>
    <recommendedName>
        <fullName evidence="5">HMG box domain-containing protein</fullName>
    </recommendedName>
</protein>
<feature type="domain" description="HMG box" evidence="5">
    <location>
        <begin position="99"/>
        <end position="165"/>
    </location>
</feature>
<dbReference type="GO" id="GO:0030154">
    <property type="term" value="P:cell differentiation"/>
    <property type="evidence" value="ECO:0007669"/>
    <property type="project" value="TreeGrafter"/>
</dbReference>
<evidence type="ECO:0000256" key="2">
    <source>
        <dbReference type="ARBA" id="ARBA00023163"/>
    </source>
</evidence>
<dbReference type="PANTHER" id="PTHR10270">
    <property type="entry name" value="SOX TRANSCRIPTION FACTOR"/>
    <property type="match status" value="1"/>
</dbReference>
<dbReference type="OrthoDB" id="6247875at2759"/>
<sequence length="641" mass="69989">MFTASGVSHSRTSAAFGQSAFLDTTRSPCDDTHLANAAPPSQDFSCTEDSQSSRDSSPTPSVCSPSKRSRSKSPRTFSFTSATTLRRAERNRKKNKNYIPRPPNSFVLFRVDFVAKHRGENWPKVKLSKRASDAWWELTKTERQHWVELAKEAREHHARQWPDYKYRPRRREELEASKPKVTRRQQVESCMRRAAKRSTSQCSYDSMSDATSCSYDSASDAMSTSSVSSCSSSQYEYDSVSDVTSASSPASVDLSCWTPEPPDTPLRVESPFEIKAERPSSVPPQTSITSHVATGHPLSLSIPWSASMPYLASANYDQLEPNTSPTSEFGIPPPYEHLDLKPSPTPDCGLFSPYWDQWDIERSPTSELGIPPPYEMVQTTWASDRSQDAMQSWPAEVEGYSTGDLSMSTNAMDLDEYTFGSQSNTYPSVPAFRPPGSYAPLRASSLPYPPSTSPLYARRRTATASSVPPAPLSVMTSSLANWNGEASAATPTIAASIRPAQAHPPRCTSAPDLSLPGEFAWQGAHRDAHAAASASGLLAPQADTDVDRTPRSWEFPRDVKEACAPPPTYTAAQTFGSPFAYQHPGPAAGGSVCGSLYGADFEAYTAGLADLGIEPMVYATSPQAFTEFDINDFVDFDGAQV</sequence>
<dbReference type="CDD" id="cd01389">
    <property type="entry name" value="HMG-box_ROX1-like"/>
    <property type="match status" value="1"/>
</dbReference>
<dbReference type="STRING" id="742152.A0A2H3J8K0"/>
<dbReference type="SUPFAM" id="SSF47095">
    <property type="entry name" value="HMG-box"/>
    <property type="match status" value="1"/>
</dbReference>
<dbReference type="InterPro" id="IPR009071">
    <property type="entry name" value="HMG_box_dom"/>
</dbReference>
<evidence type="ECO:0000313" key="7">
    <source>
        <dbReference type="Proteomes" id="UP000218811"/>
    </source>
</evidence>
<dbReference type="Pfam" id="PF00505">
    <property type="entry name" value="HMG_box"/>
    <property type="match status" value="1"/>
</dbReference>
<keyword evidence="1 3" id="KW-0238">DNA-binding</keyword>
<evidence type="ECO:0000256" key="1">
    <source>
        <dbReference type="ARBA" id="ARBA00023125"/>
    </source>
</evidence>
<evidence type="ECO:0000256" key="4">
    <source>
        <dbReference type="SAM" id="MobiDB-lite"/>
    </source>
</evidence>
<dbReference type="OMA" id="RERDPTW"/>
<name>A0A2H3J8K0_WOLCO</name>
<keyword evidence="7" id="KW-1185">Reference proteome</keyword>
<gene>
    <name evidence="6" type="ORF">WOLCODRAFT_161679</name>
</gene>
<feature type="region of interest" description="Disordered" evidence="4">
    <location>
        <begin position="27"/>
        <end position="78"/>
    </location>
</feature>
<feature type="compositionally biased region" description="Low complexity" evidence="4">
    <location>
        <begin position="45"/>
        <end position="66"/>
    </location>
</feature>
<dbReference type="GO" id="GO:0001228">
    <property type="term" value="F:DNA-binding transcription activator activity, RNA polymerase II-specific"/>
    <property type="evidence" value="ECO:0007669"/>
    <property type="project" value="TreeGrafter"/>
</dbReference>